<dbReference type="STRING" id="265719.SAMN04488509_101592"/>
<dbReference type="RefSeq" id="WP_091238628.1">
    <property type="nucleotide sequence ID" value="NZ_FNAG01000001.1"/>
</dbReference>
<dbReference type="InterPro" id="IPR036163">
    <property type="entry name" value="HMA_dom_sf"/>
</dbReference>
<name>A0A1G6SMJ1_9GAMM</name>
<dbReference type="Proteomes" id="UP000199603">
    <property type="component" value="Unassembled WGS sequence"/>
</dbReference>
<dbReference type="Pfam" id="PF00403">
    <property type="entry name" value="HMA"/>
    <property type="match status" value="1"/>
</dbReference>
<evidence type="ECO:0000313" key="2">
    <source>
        <dbReference type="EMBL" id="SDD18079.1"/>
    </source>
</evidence>
<sequence>MSLEFALMNVKCGGCGNSIRRAVLDIEGVSAARLDVESGHLSVDAPLGLRAEIAARLLKLGYPEQGSVEGLAALSAGAKSFVSCAIGRFTDEPKS</sequence>
<gene>
    <name evidence="2" type="ORF">SAMN04488509_101592</name>
</gene>
<dbReference type="InterPro" id="IPR006121">
    <property type="entry name" value="HMA_dom"/>
</dbReference>
<feature type="domain" description="HMA" evidence="1">
    <location>
        <begin position="5"/>
        <end position="62"/>
    </location>
</feature>
<protein>
    <submittedName>
        <fullName evidence="2">Copper chaperone CopZ</fullName>
    </submittedName>
</protein>
<proteinExistence type="predicted"/>
<dbReference type="AlphaFoldDB" id="A0A1G6SMJ1"/>
<dbReference type="CDD" id="cd00371">
    <property type="entry name" value="HMA"/>
    <property type="match status" value="1"/>
</dbReference>
<evidence type="ECO:0000259" key="1">
    <source>
        <dbReference type="Pfam" id="PF00403"/>
    </source>
</evidence>
<dbReference type="EMBL" id="FNAG01000001">
    <property type="protein sequence ID" value="SDD18079.1"/>
    <property type="molecule type" value="Genomic_DNA"/>
</dbReference>
<accession>A0A1G6SMJ1</accession>
<dbReference type="SUPFAM" id="SSF55008">
    <property type="entry name" value="HMA, heavy metal-associated domain"/>
    <property type="match status" value="1"/>
</dbReference>
<organism evidence="2 3">
    <name type="scientific">Aquimonas voraii</name>
    <dbReference type="NCBI Taxonomy" id="265719"/>
    <lineage>
        <taxon>Bacteria</taxon>
        <taxon>Pseudomonadati</taxon>
        <taxon>Pseudomonadota</taxon>
        <taxon>Gammaproteobacteria</taxon>
        <taxon>Lysobacterales</taxon>
        <taxon>Lysobacteraceae</taxon>
        <taxon>Aquimonas</taxon>
    </lineage>
</organism>
<evidence type="ECO:0000313" key="3">
    <source>
        <dbReference type="Proteomes" id="UP000199603"/>
    </source>
</evidence>
<keyword evidence="3" id="KW-1185">Reference proteome</keyword>
<dbReference type="GO" id="GO:0046872">
    <property type="term" value="F:metal ion binding"/>
    <property type="evidence" value="ECO:0007669"/>
    <property type="project" value="InterPro"/>
</dbReference>
<dbReference type="Gene3D" id="3.30.70.100">
    <property type="match status" value="1"/>
</dbReference>
<dbReference type="OrthoDB" id="9814359at2"/>
<reference evidence="2 3" key="1">
    <citation type="submission" date="2016-10" db="EMBL/GenBank/DDBJ databases">
        <authorList>
            <person name="de Groot N.N."/>
        </authorList>
    </citation>
    <scope>NUCLEOTIDE SEQUENCE [LARGE SCALE GENOMIC DNA]</scope>
    <source>
        <strain evidence="2 3">DSM 16957</strain>
    </source>
</reference>